<dbReference type="InterPro" id="IPR045247">
    <property type="entry name" value="Oye-like"/>
</dbReference>
<organism evidence="2 3">
    <name type="scientific">Hydnum rufescens UP504</name>
    <dbReference type="NCBI Taxonomy" id="1448309"/>
    <lineage>
        <taxon>Eukaryota</taxon>
        <taxon>Fungi</taxon>
        <taxon>Dikarya</taxon>
        <taxon>Basidiomycota</taxon>
        <taxon>Agaricomycotina</taxon>
        <taxon>Agaricomycetes</taxon>
        <taxon>Cantharellales</taxon>
        <taxon>Hydnaceae</taxon>
        <taxon>Hydnum</taxon>
    </lineage>
</organism>
<reference evidence="2" key="1">
    <citation type="journal article" date="2020" name="Nat. Commun.">
        <title>Large-scale genome sequencing of mycorrhizal fungi provides insights into the early evolution of symbiotic traits.</title>
        <authorList>
            <person name="Miyauchi S."/>
            <person name="Kiss E."/>
            <person name="Kuo A."/>
            <person name="Drula E."/>
            <person name="Kohler A."/>
            <person name="Sanchez-Garcia M."/>
            <person name="Morin E."/>
            <person name="Andreopoulos B."/>
            <person name="Barry K.W."/>
            <person name="Bonito G."/>
            <person name="Buee M."/>
            <person name="Carver A."/>
            <person name="Chen C."/>
            <person name="Cichocki N."/>
            <person name="Clum A."/>
            <person name="Culley D."/>
            <person name="Crous P.W."/>
            <person name="Fauchery L."/>
            <person name="Girlanda M."/>
            <person name="Hayes R.D."/>
            <person name="Keri Z."/>
            <person name="LaButti K."/>
            <person name="Lipzen A."/>
            <person name="Lombard V."/>
            <person name="Magnuson J."/>
            <person name="Maillard F."/>
            <person name="Murat C."/>
            <person name="Nolan M."/>
            <person name="Ohm R.A."/>
            <person name="Pangilinan J."/>
            <person name="Pereira M.F."/>
            <person name="Perotto S."/>
            <person name="Peter M."/>
            <person name="Pfister S."/>
            <person name="Riley R."/>
            <person name="Sitrit Y."/>
            <person name="Stielow J.B."/>
            <person name="Szollosi G."/>
            <person name="Zifcakova L."/>
            <person name="Stursova M."/>
            <person name="Spatafora J.W."/>
            <person name="Tedersoo L."/>
            <person name="Vaario L.M."/>
            <person name="Yamada A."/>
            <person name="Yan M."/>
            <person name="Wang P."/>
            <person name="Xu J."/>
            <person name="Bruns T."/>
            <person name="Baldrian P."/>
            <person name="Vilgalys R."/>
            <person name="Dunand C."/>
            <person name="Henrissat B."/>
            <person name="Grigoriev I.V."/>
            <person name="Hibbett D."/>
            <person name="Nagy L.G."/>
            <person name="Martin F.M."/>
        </authorList>
    </citation>
    <scope>NUCLEOTIDE SEQUENCE</scope>
    <source>
        <strain evidence="2">UP504</strain>
    </source>
</reference>
<feature type="domain" description="NADH:flavin oxidoreductase/NADH oxidase N-terminal" evidence="1">
    <location>
        <begin position="167"/>
        <end position="319"/>
    </location>
</feature>
<comment type="caution">
    <text evidence="2">The sequence shown here is derived from an EMBL/GenBank/DDBJ whole genome shotgun (WGS) entry which is preliminary data.</text>
</comment>
<feature type="domain" description="NADH:flavin oxidoreductase/NADH oxidase N-terminal" evidence="1">
    <location>
        <begin position="6"/>
        <end position="82"/>
    </location>
</feature>
<evidence type="ECO:0000313" key="2">
    <source>
        <dbReference type="EMBL" id="KAF9516737.1"/>
    </source>
</evidence>
<protein>
    <recommendedName>
        <fullName evidence="1">NADH:flavin oxidoreductase/NADH oxidase N-terminal domain-containing protein</fullName>
    </recommendedName>
</protein>
<accession>A0A9P6B3K2</accession>
<sequence length="343" mass="38389">MSAANLLKPFKLSRGLQLQHRVVMSPMTRFRADDKHVLADYSVEYYDQRTRHRISVESGGYTNAPGIYTEEQQNAWAKIVAAQVAEGRIADPGELARTGDVVPEPHMLTLPELNKYRGLFVAAAKSALSVGFDGVELHGANGSSFCMQRGPISFWEGGMANGEIFLGYLLNQFFEKVSNNRSDEYGGSPENRARFPLEVVAAVAEEIGEDRLAFRISPWDDFQEMSRGGDNDTYKYFIKTLAERHPKLAYLHVIESRVLGGRDHDEAPTQEMNNEEFLALWSPKPYISAGGHTRTSGIKVTDHHDNVLVAYGRQFLANHILRRGKNGYLTYPFATEATESLVN</sequence>
<dbReference type="PANTHER" id="PTHR22893:SF91">
    <property type="entry name" value="NADPH DEHYDROGENASE 2-RELATED"/>
    <property type="match status" value="1"/>
</dbReference>
<name>A0A9P6B3K2_9AGAM</name>
<dbReference type="Gene3D" id="3.20.20.70">
    <property type="entry name" value="Aldolase class I"/>
    <property type="match status" value="2"/>
</dbReference>
<dbReference type="SUPFAM" id="SSF51395">
    <property type="entry name" value="FMN-linked oxidoreductases"/>
    <property type="match status" value="1"/>
</dbReference>
<keyword evidence="3" id="KW-1185">Reference proteome</keyword>
<dbReference type="InterPro" id="IPR013785">
    <property type="entry name" value="Aldolase_TIM"/>
</dbReference>
<dbReference type="Proteomes" id="UP000886523">
    <property type="component" value="Unassembled WGS sequence"/>
</dbReference>
<gene>
    <name evidence="2" type="ORF">BS47DRAFT_1340631</name>
</gene>
<dbReference type="AlphaFoldDB" id="A0A9P6B3K2"/>
<dbReference type="EMBL" id="MU128937">
    <property type="protein sequence ID" value="KAF9516737.1"/>
    <property type="molecule type" value="Genomic_DNA"/>
</dbReference>
<dbReference type="InterPro" id="IPR001155">
    <property type="entry name" value="OxRdtase_FMN_N"/>
</dbReference>
<dbReference type="Pfam" id="PF00724">
    <property type="entry name" value="Oxidored_FMN"/>
    <property type="match status" value="2"/>
</dbReference>
<dbReference type="GO" id="GO:0016491">
    <property type="term" value="F:oxidoreductase activity"/>
    <property type="evidence" value="ECO:0007669"/>
    <property type="project" value="InterPro"/>
</dbReference>
<dbReference type="GO" id="GO:0010181">
    <property type="term" value="F:FMN binding"/>
    <property type="evidence" value="ECO:0007669"/>
    <property type="project" value="InterPro"/>
</dbReference>
<evidence type="ECO:0000259" key="1">
    <source>
        <dbReference type="Pfam" id="PF00724"/>
    </source>
</evidence>
<evidence type="ECO:0000313" key="3">
    <source>
        <dbReference type="Proteomes" id="UP000886523"/>
    </source>
</evidence>
<dbReference type="PANTHER" id="PTHR22893">
    <property type="entry name" value="NADH OXIDOREDUCTASE-RELATED"/>
    <property type="match status" value="1"/>
</dbReference>
<proteinExistence type="predicted"/>
<dbReference type="OrthoDB" id="276546at2759"/>